<dbReference type="UniPathway" id="UPA00667"/>
<dbReference type="OrthoDB" id="4819654at2759"/>
<dbReference type="PANTHER" id="PTHR43576:SF3">
    <property type="entry name" value="ALPHA-L-ARABINOFURANOSIDASE C"/>
    <property type="match status" value="1"/>
</dbReference>
<organism evidence="4 5">
    <name type="scientific">Colletotrichum chlorophyti</name>
    <dbReference type="NCBI Taxonomy" id="708187"/>
    <lineage>
        <taxon>Eukaryota</taxon>
        <taxon>Fungi</taxon>
        <taxon>Dikarya</taxon>
        <taxon>Ascomycota</taxon>
        <taxon>Pezizomycotina</taxon>
        <taxon>Sordariomycetes</taxon>
        <taxon>Hypocreomycetidae</taxon>
        <taxon>Glomerellales</taxon>
        <taxon>Glomerellaceae</taxon>
        <taxon>Colletotrichum</taxon>
    </lineage>
</organism>
<evidence type="ECO:0000259" key="3">
    <source>
        <dbReference type="SMART" id="SM00813"/>
    </source>
</evidence>
<protein>
    <submittedName>
        <fullName evidence="4">Putative alpha-L-arabinofuranosidase C 2</fullName>
    </submittedName>
</protein>
<dbReference type="InterPro" id="IPR017853">
    <property type="entry name" value="GH"/>
</dbReference>
<dbReference type="Pfam" id="PF06964">
    <property type="entry name" value="Alpha-L-AF_C"/>
    <property type="match status" value="1"/>
</dbReference>
<comment type="caution">
    <text evidence="4">The sequence shown here is derived from an EMBL/GenBank/DDBJ whole genome shotgun (WGS) entry which is preliminary data.</text>
</comment>
<evidence type="ECO:0000313" key="4">
    <source>
        <dbReference type="EMBL" id="OLN85840.1"/>
    </source>
</evidence>
<sequence>MHSIHLYTASEDHLKNATAPRAAERAIEITAGLIDLARIENKVPPTCKRQKICFDEWNVWDPVRAPGEEGAEEAYTLSDALAVGVWLNVFVRQAKHVGMANIAQSVNVISPLMTTKEGITKQTTWWPLLLFSKYMRGSNIAIHVRSPEYEGDTEPNWIRGAIETPYLDASATIDDNGYVNLAVVNVHETKSFSVDLEGVTPGAEVEVFTVTGENVKVVNTGDKNPVGITESKWDGKGPYGFANASVTLLRWKH</sequence>
<dbReference type="GO" id="GO:0031222">
    <property type="term" value="P:arabinan catabolic process"/>
    <property type="evidence" value="ECO:0007669"/>
    <property type="project" value="UniProtKB-UniPathway"/>
</dbReference>
<dbReference type="Proteomes" id="UP000186583">
    <property type="component" value="Unassembled WGS sequence"/>
</dbReference>
<accession>A0A1Q8RNC8</accession>
<feature type="domain" description="Alpha-L-arabinofuranosidase C-terminal" evidence="3">
    <location>
        <begin position="55"/>
        <end position="245"/>
    </location>
</feature>
<evidence type="ECO:0000256" key="2">
    <source>
        <dbReference type="ARBA" id="ARBA00037415"/>
    </source>
</evidence>
<evidence type="ECO:0000256" key="1">
    <source>
        <dbReference type="ARBA" id="ARBA00004834"/>
    </source>
</evidence>
<dbReference type="Gene3D" id="3.20.20.80">
    <property type="entry name" value="Glycosidases"/>
    <property type="match status" value="1"/>
</dbReference>
<dbReference type="InterPro" id="IPR010720">
    <property type="entry name" value="Alpha-L-AF_C"/>
</dbReference>
<dbReference type="EMBL" id="MPGH01000141">
    <property type="protein sequence ID" value="OLN85840.1"/>
    <property type="molecule type" value="Genomic_DNA"/>
</dbReference>
<name>A0A1Q8RNC8_9PEZI</name>
<dbReference type="GO" id="GO:0046556">
    <property type="term" value="F:alpha-L-arabinofuranosidase activity"/>
    <property type="evidence" value="ECO:0007669"/>
    <property type="project" value="UniProtKB-EC"/>
</dbReference>
<dbReference type="PANTHER" id="PTHR43576">
    <property type="entry name" value="ALPHA-L-ARABINOFURANOSIDASE C-RELATED"/>
    <property type="match status" value="1"/>
</dbReference>
<reference evidence="4 5" key="1">
    <citation type="submission" date="2016-11" db="EMBL/GenBank/DDBJ databases">
        <title>Draft Genome Assembly of Colletotrichum chlorophyti a pathogen of herbaceous plants.</title>
        <authorList>
            <person name="Gan P."/>
            <person name="Narusaka M."/>
            <person name="Tsushima A."/>
            <person name="Narusaka Y."/>
            <person name="Takano Y."/>
            <person name="Shirasu K."/>
        </authorList>
    </citation>
    <scope>NUCLEOTIDE SEQUENCE [LARGE SCALE GENOMIC DNA]</scope>
    <source>
        <strain evidence="4 5">NTL11</strain>
    </source>
</reference>
<keyword evidence="5" id="KW-1185">Reference proteome</keyword>
<dbReference type="SMART" id="SM00813">
    <property type="entry name" value="Alpha-L-AF_C"/>
    <property type="match status" value="1"/>
</dbReference>
<comment type="function">
    <text evidence="2">Alpha-L-arabinofuranosidase involved in the degradation of arabinoxylan, a major component of plant hemicellulose. Acts only on small linear 1,5-alpha-linked L-arabinofuranosyl oligosaccharides.</text>
</comment>
<comment type="pathway">
    <text evidence="1">Glycan metabolism; L-arabinan degradation.</text>
</comment>
<gene>
    <name evidence="4" type="ORF">CCHL11_09941</name>
</gene>
<dbReference type="SUPFAM" id="SSF51445">
    <property type="entry name" value="(Trans)glycosidases"/>
    <property type="match status" value="1"/>
</dbReference>
<dbReference type="Gene3D" id="2.60.40.1180">
    <property type="entry name" value="Golgi alpha-mannosidase II"/>
    <property type="match status" value="1"/>
</dbReference>
<evidence type="ECO:0000313" key="5">
    <source>
        <dbReference type="Proteomes" id="UP000186583"/>
    </source>
</evidence>
<dbReference type="AlphaFoldDB" id="A0A1Q8RNC8"/>
<proteinExistence type="predicted"/>
<dbReference type="STRING" id="708187.A0A1Q8RNC8"/>
<dbReference type="SUPFAM" id="SSF51011">
    <property type="entry name" value="Glycosyl hydrolase domain"/>
    <property type="match status" value="1"/>
</dbReference>
<dbReference type="GO" id="GO:0046373">
    <property type="term" value="P:L-arabinose metabolic process"/>
    <property type="evidence" value="ECO:0007669"/>
    <property type="project" value="InterPro"/>
</dbReference>
<dbReference type="InterPro" id="IPR013780">
    <property type="entry name" value="Glyco_hydro_b"/>
</dbReference>